<evidence type="ECO:0000256" key="3">
    <source>
        <dbReference type="ARBA" id="ARBA00022576"/>
    </source>
</evidence>
<evidence type="ECO:0000256" key="5">
    <source>
        <dbReference type="ARBA" id="ARBA00022898"/>
    </source>
</evidence>
<dbReference type="GeneID" id="106172462"/>
<evidence type="ECO:0000313" key="12">
    <source>
        <dbReference type="RefSeq" id="XP_013408646.1"/>
    </source>
</evidence>
<gene>
    <name evidence="12" type="primary">LOC106172462</name>
</gene>
<dbReference type="Gene3D" id="3.90.1150.10">
    <property type="entry name" value="Aspartate Aminotransferase, domain 1"/>
    <property type="match status" value="1"/>
</dbReference>
<evidence type="ECO:0000256" key="8">
    <source>
        <dbReference type="ARBA" id="ARBA00026106"/>
    </source>
</evidence>
<sequence length="518" mass="58116">MLGAQRRIVCMSSAFRRGLRQTLRTQENILMMNGPAQKRSKVLTVDSMNPHVKRMEYAVRGPIVIRAGEIEKEMEQGKGFPFEEVMRANIGDCHATGQKPLTFLRQVIALCTYPALLVTTDLFPADAKERARRILNDCKGHSIGSYSDSAGVEVIRKDVAAYISNRDGIACDYNDVFLSTGASDAIKIIMKLLLTGKDGDERAGVMIPIPQYPLYSATTAEYNAYQIDYYLDEDNKWALDVNELKRALNAARQHCIPRAICVINPGNPTGQVLTKQNIMDIIKFAHEEKLFIMADEVYQDNVYGSDSEFHSFKKVLHEMGPKYADQELASFMSTSKGYMGECGYRGGYCEVINLDKDVKYQLLKSISAKLCPSVSGQVAMDVVVNPPRKEEPSYDTFMKEKSFVLDTLKKKAALVTDLFNSIEGISCNPVQGAMYAFPRILLPEKACIEAKKRGQTPDSFYCFQLLEETGICVVPGSGFGQKEGTHHFRMTILPPLEKVEAVLGKFKEFHLRFLEKYK</sequence>
<dbReference type="RefSeq" id="XP_013408646.1">
    <property type="nucleotide sequence ID" value="XM_013553192.1"/>
</dbReference>
<comment type="cofactor">
    <cofactor evidence="1">
        <name>pyridoxal 5'-phosphate</name>
        <dbReference type="ChEBI" id="CHEBI:597326"/>
    </cofactor>
</comment>
<dbReference type="PANTHER" id="PTHR11751">
    <property type="entry name" value="ALANINE AMINOTRANSFERASE"/>
    <property type="match status" value="1"/>
</dbReference>
<evidence type="ECO:0000259" key="10">
    <source>
        <dbReference type="Pfam" id="PF00155"/>
    </source>
</evidence>
<name>A0A1S3JES3_LINAN</name>
<dbReference type="Pfam" id="PF00155">
    <property type="entry name" value="Aminotran_1_2"/>
    <property type="match status" value="1"/>
</dbReference>
<evidence type="ECO:0000313" key="11">
    <source>
        <dbReference type="Proteomes" id="UP000085678"/>
    </source>
</evidence>
<accession>A0A1S3JES3</accession>
<dbReference type="FunFam" id="3.90.1150.10:FF:000345">
    <property type="entry name" value="Alanine aminotransferase 2"/>
    <property type="match status" value="1"/>
</dbReference>
<dbReference type="Gene3D" id="3.40.640.10">
    <property type="entry name" value="Type I PLP-dependent aspartate aminotransferase-like (Major domain)"/>
    <property type="match status" value="1"/>
</dbReference>
<evidence type="ECO:0000256" key="9">
    <source>
        <dbReference type="ARBA" id="ARBA00047412"/>
    </source>
</evidence>
<dbReference type="GO" id="GO:0030170">
    <property type="term" value="F:pyridoxal phosphate binding"/>
    <property type="evidence" value="ECO:0007669"/>
    <property type="project" value="InterPro"/>
</dbReference>
<dbReference type="GO" id="GO:0004021">
    <property type="term" value="F:L-alanine:2-oxoglutarate aminotransferase activity"/>
    <property type="evidence" value="ECO:0007669"/>
    <property type="project" value="UniProtKB-EC"/>
</dbReference>
<dbReference type="InParanoid" id="A0A1S3JES3"/>
<dbReference type="GO" id="GO:0005737">
    <property type="term" value="C:cytoplasm"/>
    <property type="evidence" value="ECO:0007669"/>
    <property type="project" value="UniProtKB-ARBA"/>
</dbReference>
<evidence type="ECO:0000256" key="4">
    <source>
        <dbReference type="ARBA" id="ARBA00022679"/>
    </source>
</evidence>
<dbReference type="InterPro" id="IPR015421">
    <property type="entry name" value="PyrdxlP-dep_Trfase_major"/>
</dbReference>
<protein>
    <recommendedName>
        <fullName evidence="8">alanine transaminase</fullName>
        <ecNumber evidence="8">2.6.1.2</ecNumber>
    </recommendedName>
</protein>
<dbReference type="Gene3D" id="1.10.287.1970">
    <property type="match status" value="1"/>
</dbReference>
<dbReference type="FunFam" id="1.10.287.1970:FF:000001">
    <property type="entry name" value="Alanine aminotransferase 2"/>
    <property type="match status" value="1"/>
</dbReference>
<dbReference type="UniPathway" id="UPA00528">
    <property type="reaction ID" value="UER00586"/>
</dbReference>
<dbReference type="InterPro" id="IPR015422">
    <property type="entry name" value="PyrdxlP-dep_Trfase_small"/>
</dbReference>
<proteinExistence type="inferred from homology"/>
<dbReference type="STRING" id="7574.A0A1S3JES3"/>
<dbReference type="EC" id="2.6.1.2" evidence="8"/>
<dbReference type="SUPFAM" id="SSF53383">
    <property type="entry name" value="PLP-dependent transferases"/>
    <property type="match status" value="1"/>
</dbReference>
<keyword evidence="5" id="KW-0663">Pyridoxal phosphate</keyword>
<keyword evidence="11" id="KW-1185">Reference proteome</keyword>
<dbReference type="KEGG" id="lak:106172462"/>
<comment type="subunit">
    <text evidence="2">Homodimer.</text>
</comment>
<feature type="domain" description="Aminotransferase class I/classII large" evidence="10">
    <location>
        <begin position="124"/>
        <end position="503"/>
    </location>
</feature>
<keyword evidence="4" id="KW-0808">Transferase</keyword>
<organism evidence="11 12">
    <name type="scientific">Lingula anatina</name>
    <name type="common">Brachiopod</name>
    <name type="synonym">Lingula unguis</name>
    <dbReference type="NCBI Taxonomy" id="7574"/>
    <lineage>
        <taxon>Eukaryota</taxon>
        <taxon>Metazoa</taxon>
        <taxon>Spiralia</taxon>
        <taxon>Lophotrochozoa</taxon>
        <taxon>Brachiopoda</taxon>
        <taxon>Linguliformea</taxon>
        <taxon>Lingulata</taxon>
        <taxon>Lingulida</taxon>
        <taxon>Linguloidea</taxon>
        <taxon>Lingulidae</taxon>
        <taxon>Lingula</taxon>
    </lineage>
</organism>
<comment type="similarity">
    <text evidence="7">Belongs to the class-I pyridoxal-phosphate-dependent aminotransferase family. Alanine aminotransferase subfamily.</text>
</comment>
<keyword evidence="3" id="KW-0032">Aminotransferase</keyword>
<dbReference type="InterPro" id="IPR045088">
    <property type="entry name" value="ALAT1/2-like"/>
</dbReference>
<dbReference type="FunFam" id="3.40.640.10:FF:000012">
    <property type="entry name" value="alanine aminotransferase 2"/>
    <property type="match status" value="1"/>
</dbReference>
<comment type="catalytic activity">
    <reaction evidence="9">
        <text>L-alanine + 2-oxoglutarate = pyruvate + L-glutamate</text>
        <dbReference type="Rhea" id="RHEA:19453"/>
        <dbReference type="ChEBI" id="CHEBI:15361"/>
        <dbReference type="ChEBI" id="CHEBI:16810"/>
        <dbReference type="ChEBI" id="CHEBI:29985"/>
        <dbReference type="ChEBI" id="CHEBI:57972"/>
        <dbReference type="EC" id="2.6.1.2"/>
    </reaction>
</comment>
<dbReference type="AlphaFoldDB" id="A0A1S3JES3"/>
<dbReference type="Proteomes" id="UP000085678">
    <property type="component" value="Unplaced"/>
</dbReference>
<dbReference type="GO" id="GO:0042853">
    <property type="term" value="P:L-alanine catabolic process"/>
    <property type="evidence" value="ECO:0007669"/>
    <property type="project" value="UniProtKB-UniPathway"/>
</dbReference>
<dbReference type="InterPro" id="IPR004839">
    <property type="entry name" value="Aminotransferase_I/II_large"/>
</dbReference>
<evidence type="ECO:0000256" key="6">
    <source>
        <dbReference type="ARBA" id="ARBA00025708"/>
    </source>
</evidence>
<evidence type="ECO:0000256" key="7">
    <source>
        <dbReference type="ARBA" id="ARBA00025785"/>
    </source>
</evidence>
<dbReference type="CDD" id="cd00609">
    <property type="entry name" value="AAT_like"/>
    <property type="match status" value="1"/>
</dbReference>
<dbReference type="InterPro" id="IPR015424">
    <property type="entry name" value="PyrdxlP-dep_Trfase"/>
</dbReference>
<reference evidence="12" key="1">
    <citation type="submission" date="2025-08" db="UniProtKB">
        <authorList>
            <consortium name="RefSeq"/>
        </authorList>
    </citation>
    <scope>IDENTIFICATION</scope>
    <source>
        <tissue evidence="12">Gonads</tissue>
    </source>
</reference>
<evidence type="ECO:0000256" key="1">
    <source>
        <dbReference type="ARBA" id="ARBA00001933"/>
    </source>
</evidence>
<dbReference type="OMA" id="FGFECPP"/>
<evidence type="ECO:0000256" key="2">
    <source>
        <dbReference type="ARBA" id="ARBA00011738"/>
    </source>
</evidence>
<dbReference type="OrthoDB" id="1732682at2759"/>
<comment type="pathway">
    <text evidence="6">Amino-acid degradation; L-alanine degradation via transaminase pathway; pyruvate from L-alanine: step 1/1.</text>
</comment>
<dbReference type="PANTHER" id="PTHR11751:SF29">
    <property type="entry name" value="ALANINE TRANSAMINASE"/>
    <property type="match status" value="1"/>
</dbReference>
<dbReference type="FunCoup" id="A0A1S3JES3">
    <property type="interactions" value="634"/>
</dbReference>